<dbReference type="Proteomes" id="UP001648503">
    <property type="component" value="Unassembled WGS sequence"/>
</dbReference>
<protein>
    <recommendedName>
        <fullName evidence="4">BZIP domain-containing protein</fullName>
    </recommendedName>
</protein>
<evidence type="ECO:0000313" key="1">
    <source>
        <dbReference type="EMBL" id="KAH6592731.1"/>
    </source>
</evidence>
<name>A0ABQ8F5Q8_9FUNG</name>
<evidence type="ECO:0008006" key="4">
    <source>
        <dbReference type="Google" id="ProtNLM"/>
    </source>
</evidence>
<reference evidence="1 3" key="1">
    <citation type="submission" date="2021-02" db="EMBL/GenBank/DDBJ databases">
        <title>Variation within the Batrachochytrium salamandrivorans European outbreak.</title>
        <authorList>
            <person name="Kelly M."/>
            <person name="Pasmans F."/>
            <person name="Shea T.P."/>
            <person name="Munoz J.F."/>
            <person name="Carranza S."/>
            <person name="Cuomo C.A."/>
            <person name="Martel A."/>
        </authorList>
    </citation>
    <scope>NUCLEOTIDE SEQUENCE [LARGE SCALE GENOMIC DNA]</scope>
    <source>
        <strain evidence="1 3">AMFP18/2</strain>
    </source>
</reference>
<evidence type="ECO:0000313" key="2">
    <source>
        <dbReference type="EMBL" id="KAH6600053.1"/>
    </source>
</evidence>
<accession>A0ABQ8F5Q8</accession>
<proteinExistence type="predicted"/>
<organism evidence="1 3">
    <name type="scientific">Batrachochytrium salamandrivorans</name>
    <dbReference type="NCBI Taxonomy" id="1357716"/>
    <lineage>
        <taxon>Eukaryota</taxon>
        <taxon>Fungi</taxon>
        <taxon>Fungi incertae sedis</taxon>
        <taxon>Chytridiomycota</taxon>
        <taxon>Chytridiomycota incertae sedis</taxon>
        <taxon>Chytridiomycetes</taxon>
        <taxon>Rhizophydiales</taxon>
        <taxon>Rhizophydiales incertae sedis</taxon>
        <taxon>Batrachochytrium</taxon>
    </lineage>
</organism>
<dbReference type="EMBL" id="JAFCIX010000051">
    <property type="protein sequence ID" value="KAH6600053.1"/>
    <property type="molecule type" value="Genomic_DNA"/>
</dbReference>
<dbReference type="EMBL" id="JAFCIX010000374">
    <property type="protein sequence ID" value="KAH6592731.1"/>
    <property type="molecule type" value="Genomic_DNA"/>
</dbReference>
<gene>
    <name evidence="2" type="ORF">BASA50_002642</name>
    <name evidence="1" type="ORF">BASA50_007910</name>
</gene>
<keyword evidence="3" id="KW-1185">Reference proteome</keyword>
<evidence type="ECO:0000313" key="3">
    <source>
        <dbReference type="Proteomes" id="UP001648503"/>
    </source>
</evidence>
<comment type="caution">
    <text evidence="1">The sequence shown here is derived from an EMBL/GenBank/DDBJ whole genome shotgun (WGS) entry which is preliminary data.</text>
</comment>
<sequence>MEGLASSSNDHDVDSMDRIKKKQKVILLNQLGLQLATVNSLQAKIAAQRRALRIEEAFWKAQLQTLENDQWLQHIGLPPTPLHNVQSPLTIPTLPAETQHEGTTPFHFVDLDMQHFFEPIDGAVTRTTNSVANDEVGTSNSAAISTACNLWGDAETDVGDIFSLDST</sequence>